<organism evidence="1 2">
    <name type="scientific">Trichonephila clavipes</name>
    <name type="common">Golden silk orbweaver</name>
    <name type="synonym">Nephila clavipes</name>
    <dbReference type="NCBI Taxonomy" id="2585209"/>
    <lineage>
        <taxon>Eukaryota</taxon>
        <taxon>Metazoa</taxon>
        <taxon>Ecdysozoa</taxon>
        <taxon>Arthropoda</taxon>
        <taxon>Chelicerata</taxon>
        <taxon>Arachnida</taxon>
        <taxon>Araneae</taxon>
        <taxon>Araneomorphae</taxon>
        <taxon>Entelegynae</taxon>
        <taxon>Araneoidea</taxon>
        <taxon>Nephilidae</taxon>
        <taxon>Trichonephila</taxon>
    </lineage>
</organism>
<accession>A0A8X6UR70</accession>
<dbReference type="EMBL" id="BMAU01021069">
    <property type="protein sequence ID" value="GFX89296.1"/>
    <property type="molecule type" value="Genomic_DNA"/>
</dbReference>
<gene>
    <name evidence="1" type="primary">NCL1_48116</name>
    <name evidence="1" type="ORF">TNCV_1339951</name>
</gene>
<proteinExistence type="predicted"/>
<reference evidence="1" key="1">
    <citation type="submission" date="2020-08" db="EMBL/GenBank/DDBJ databases">
        <title>Multicomponent nature underlies the extraordinary mechanical properties of spider dragline silk.</title>
        <authorList>
            <person name="Kono N."/>
            <person name="Nakamura H."/>
            <person name="Mori M."/>
            <person name="Yoshida Y."/>
            <person name="Ohtoshi R."/>
            <person name="Malay A.D."/>
            <person name="Moran D.A.P."/>
            <person name="Tomita M."/>
            <person name="Numata K."/>
            <person name="Arakawa K."/>
        </authorList>
    </citation>
    <scope>NUCLEOTIDE SEQUENCE</scope>
</reference>
<protein>
    <submittedName>
        <fullName evidence="1">Uncharacterized protein</fullName>
    </submittedName>
</protein>
<comment type="caution">
    <text evidence="1">The sequence shown here is derived from an EMBL/GenBank/DDBJ whole genome shotgun (WGS) entry which is preliminary data.</text>
</comment>
<evidence type="ECO:0000313" key="1">
    <source>
        <dbReference type="EMBL" id="GFX89296.1"/>
    </source>
</evidence>
<keyword evidence="2" id="KW-1185">Reference proteome</keyword>
<dbReference type="AlphaFoldDB" id="A0A8X6UR70"/>
<evidence type="ECO:0000313" key="2">
    <source>
        <dbReference type="Proteomes" id="UP000887159"/>
    </source>
</evidence>
<name>A0A8X6UR70_TRICX</name>
<dbReference type="Proteomes" id="UP000887159">
    <property type="component" value="Unassembled WGS sequence"/>
</dbReference>
<sequence>MYCDKIRTEWNVNPPTSRSINRLERILKETETLVSQTGKYPYVLVIEDTVDRVRDSFCRSPEKSIRQASNDIRFCSKKPLYTRAKHHLLSARDTTKQADVSIGSLQAILIMCRGTAKFVPKSLSMEQKNFVLQLYRTNWTRSTLNLVSGDFWLFQKKKIPLKESRL</sequence>